<keyword evidence="2" id="KW-1185">Reference proteome</keyword>
<evidence type="ECO:0000313" key="1">
    <source>
        <dbReference type="EMBL" id="CAJ0956863.1"/>
    </source>
</evidence>
<feature type="non-terminal residue" evidence="1">
    <location>
        <position position="1"/>
    </location>
</feature>
<dbReference type="Proteomes" id="UP001176940">
    <property type="component" value="Unassembled WGS sequence"/>
</dbReference>
<comment type="caution">
    <text evidence="1">The sequence shown here is derived from an EMBL/GenBank/DDBJ whole genome shotgun (WGS) entry which is preliminary data.</text>
</comment>
<dbReference type="PANTHER" id="PTHR23185:SF0">
    <property type="entry name" value="PROTEIN VIRILIZER HOMOLOG"/>
    <property type="match status" value="1"/>
</dbReference>
<protein>
    <submittedName>
        <fullName evidence="1">Uncharacterized protein</fullName>
    </submittedName>
</protein>
<name>A0ABN9M1Z9_9NEOB</name>
<reference evidence="1" key="1">
    <citation type="submission" date="2023-07" db="EMBL/GenBank/DDBJ databases">
        <authorList>
            <person name="Stuckert A."/>
        </authorList>
    </citation>
    <scope>NUCLEOTIDE SEQUENCE</scope>
</reference>
<dbReference type="EMBL" id="CAUEEQ010042637">
    <property type="protein sequence ID" value="CAJ0956863.1"/>
    <property type="molecule type" value="Genomic_DNA"/>
</dbReference>
<organism evidence="1 2">
    <name type="scientific">Ranitomeya imitator</name>
    <name type="common">mimic poison frog</name>
    <dbReference type="NCBI Taxonomy" id="111125"/>
    <lineage>
        <taxon>Eukaryota</taxon>
        <taxon>Metazoa</taxon>
        <taxon>Chordata</taxon>
        <taxon>Craniata</taxon>
        <taxon>Vertebrata</taxon>
        <taxon>Euteleostomi</taxon>
        <taxon>Amphibia</taxon>
        <taxon>Batrachia</taxon>
        <taxon>Anura</taxon>
        <taxon>Neobatrachia</taxon>
        <taxon>Hyloidea</taxon>
        <taxon>Dendrobatidae</taxon>
        <taxon>Dendrobatinae</taxon>
        <taxon>Ranitomeya</taxon>
    </lineage>
</organism>
<accession>A0ABN9M1Z9</accession>
<proteinExistence type="predicted"/>
<gene>
    <name evidence="1" type="ORF">RIMI_LOCUS15699164</name>
</gene>
<sequence>TCGDDGGVMEVDGAPHTRTLGVSSGEIKQLLLNKDDPAHNLLLDLEKVVLEQSKEDDSLESLLDNVAGFRQILETVKEPLPLSDQDVEPVLPVGDSLQNLFNNRTVYVLADVMDDQMKSFSFSPFQPEEADVDLDLGKVDLIDLSAKCCSDFDLKAELEKSFLLEPSSPGRTKASKGFKLGKHKHETFITR</sequence>
<evidence type="ECO:0000313" key="2">
    <source>
        <dbReference type="Proteomes" id="UP001176940"/>
    </source>
</evidence>
<dbReference type="InterPro" id="IPR026736">
    <property type="entry name" value="Virilizer"/>
</dbReference>
<dbReference type="PANTHER" id="PTHR23185">
    <property type="entry name" value="PROTEIN VIRILIZER HOMOLOG"/>
    <property type="match status" value="1"/>
</dbReference>